<dbReference type="SUPFAM" id="SSF103256">
    <property type="entry name" value="Hypothetical protein TM0160"/>
    <property type="match status" value="1"/>
</dbReference>
<proteinExistence type="predicted"/>
<keyword evidence="3" id="KW-1185">Reference proteome</keyword>
<dbReference type="OrthoDB" id="9788698at2"/>
<accession>A0A109W617</accession>
<dbReference type="EMBL" id="CP014230">
    <property type="protein sequence ID" value="AMD92989.1"/>
    <property type="molecule type" value="Genomic_DNA"/>
</dbReference>
<dbReference type="STRING" id="888061.AXF15_07655"/>
<dbReference type="Proteomes" id="UP000063964">
    <property type="component" value="Chromosome"/>
</dbReference>
<dbReference type="PANTHER" id="PTHR15160">
    <property type="entry name" value="VON HIPPEL-LINDAU PROTEIN"/>
    <property type="match status" value="1"/>
</dbReference>
<dbReference type="RefSeq" id="WP_066605564.1">
    <property type="nucleotide sequence ID" value="NZ_CP014230.1"/>
</dbReference>
<dbReference type="InterPro" id="IPR003729">
    <property type="entry name" value="Bi_nuclease_dom"/>
</dbReference>
<feature type="domain" description="BFN" evidence="1">
    <location>
        <begin position="1"/>
        <end position="132"/>
    </location>
</feature>
<evidence type="ECO:0000313" key="3">
    <source>
        <dbReference type="Proteomes" id="UP000063964"/>
    </source>
</evidence>
<sequence>MVEMIVFGLALDEDSQMPILILKDKAEDVIFPIWIGALEAMSISMTLNKVAVPRPMTHDLMLNVLKKLAARLEAVEIVSIHEGTYYAELVLTIGGEERRVDCRPSDSIALALRAEAPIRVAEEVIALNKNLQKGGFQEELKGEDSEKWTEILSRYSLDDIKYKM</sequence>
<reference evidence="3" key="1">
    <citation type="submission" date="2016-02" db="EMBL/GenBank/DDBJ databases">
        <authorList>
            <person name="Holder M.E."/>
            <person name="Ajami N.J."/>
            <person name="Petrosino J.F."/>
        </authorList>
    </citation>
    <scope>NUCLEOTIDE SEQUENCE [LARGE SCALE GENOMIC DNA]</scope>
    <source>
        <strain evidence="3">DSM 12838</strain>
    </source>
</reference>
<dbReference type="PROSITE" id="PS51658">
    <property type="entry name" value="BFN"/>
    <property type="match status" value="1"/>
</dbReference>
<dbReference type="InterPro" id="IPR036104">
    <property type="entry name" value="BFN_sf"/>
</dbReference>
<dbReference type="Gene3D" id="3.10.690.10">
    <property type="entry name" value="Bifunctional nuclease domain"/>
    <property type="match status" value="1"/>
</dbReference>
<gene>
    <name evidence="2" type="ORF">AXF15_07655</name>
</gene>
<dbReference type="PANTHER" id="PTHR15160:SF1">
    <property type="entry name" value="VON HIPPEL-LINDAU DISEASE TUMOR SUPPRESSOR"/>
    <property type="match status" value="1"/>
</dbReference>
<dbReference type="Pfam" id="PF02577">
    <property type="entry name" value="BFN_dom"/>
    <property type="match status" value="1"/>
</dbReference>
<name>A0A109W617_9BACT</name>
<dbReference type="GO" id="GO:0004518">
    <property type="term" value="F:nuclease activity"/>
    <property type="evidence" value="ECO:0007669"/>
    <property type="project" value="InterPro"/>
</dbReference>
<protein>
    <recommendedName>
        <fullName evidence="1">BFN domain-containing protein</fullName>
    </recommendedName>
</protein>
<dbReference type="AlphaFoldDB" id="A0A109W617"/>
<organism evidence="2 3">
    <name type="scientific">Desulfomicrobium orale DSM 12838</name>
    <dbReference type="NCBI Taxonomy" id="888061"/>
    <lineage>
        <taxon>Bacteria</taxon>
        <taxon>Pseudomonadati</taxon>
        <taxon>Thermodesulfobacteriota</taxon>
        <taxon>Desulfovibrionia</taxon>
        <taxon>Desulfovibrionales</taxon>
        <taxon>Desulfomicrobiaceae</taxon>
        <taxon>Desulfomicrobium</taxon>
    </lineage>
</organism>
<evidence type="ECO:0000259" key="1">
    <source>
        <dbReference type="PROSITE" id="PS51658"/>
    </source>
</evidence>
<evidence type="ECO:0000313" key="2">
    <source>
        <dbReference type="EMBL" id="AMD92989.1"/>
    </source>
</evidence>
<dbReference type="KEGG" id="doa:AXF15_07655"/>